<feature type="compositionally biased region" description="Basic residues" evidence="1">
    <location>
        <begin position="146"/>
        <end position="158"/>
    </location>
</feature>
<dbReference type="EnsemblMetazoa" id="XM_038209868.1">
    <property type="protein sequence ID" value="XP_038065796.1"/>
    <property type="gene ID" value="LOC119735919"/>
</dbReference>
<feature type="region of interest" description="Disordered" evidence="1">
    <location>
        <begin position="1"/>
        <end position="30"/>
    </location>
</feature>
<dbReference type="Gene3D" id="1.10.10.10">
    <property type="entry name" value="Winged helix-like DNA-binding domain superfamily/Winged helix DNA-binding domain"/>
    <property type="match status" value="1"/>
</dbReference>
<evidence type="ECO:0000313" key="4">
    <source>
        <dbReference type="Proteomes" id="UP000887568"/>
    </source>
</evidence>
<dbReference type="Pfam" id="PF00538">
    <property type="entry name" value="Linker_histone"/>
    <property type="match status" value="1"/>
</dbReference>
<feature type="compositionally biased region" description="Basic residues" evidence="1">
    <location>
        <begin position="215"/>
        <end position="229"/>
    </location>
</feature>
<feature type="compositionally biased region" description="Low complexity" evidence="1">
    <location>
        <begin position="205"/>
        <end position="214"/>
    </location>
</feature>
<dbReference type="InterPro" id="IPR005818">
    <property type="entry name" value="Histone_H1/H5_H15"/>
</dbReference>
<feature type="region of interest" description="Disordered" evidence="1">
    <location>
        <begin position="86"/>
        <end position="271"/>
    </location>
</feature>
<keyword evidence="4" id="KW-1185">Reference proteome</keyword>
<dbReference type="OMA" id="IKTWIDA"/>
<dbReference type="InterPro" id="IPR036388">
    <property type="entry name" value="WH-like_DNA-bd_sf"/>
</dbReference>
<dbReference type="GO" id="GO:0000786">
    <property type="term" value="C:nucleosome"/>
    <property type="evidence" value="ECO:0007669"/>
    <property type="project" value="InterPro"/>
</dbReference>
<evidence type="ECO:0000259" key="2">
    <source>
        <dbReference type="PROSITE" id="PS51504"/>
    </source>
</evidence>
<feature type="compositionally biased region" description="Polar residues" evidence="1">
    <location>
        <begin position="1"/>
        <end position="10"/>
    </location>
</feature>
<dbReference type="GO" id="GO:0003677">
    <property type="term" value="F:DNA binding"/>
    <property type="evidence" value="ECO:0007669"/>
    <property type="project" value="InterPro"/>
</dbReference>
<evidence type="ECO:0000313" key="3">
    <source>
        <dbReference type="EnsemblMetazoa" id="XP_038065796.1"/>
    </source>
</evidence>
<dbReference type="RefSeq" id="XP_038065796.1">
    <property type="nucleotide sequence ID" value="XM_038209868.1"/>
</dbReference>
<feature type="compositionally biased region" description="Basic residues" evidence="1">
    <location>
        <begin position="168"/>
        <end position="179"/>
    </location>
</feature>
<accession>A0A914AQW8</accession>
<protein>
    <recommendedName>
        <fullName evidence="2">H15 domain-containing protein</fullName>
    </recommendedName>
</protein>
<feature type="compositionally biased region" description="Low complexity" evidence="1">
    <location>
        <begin position="230"/>
        <end position="242"/>
    </location>
</feature>
<feature type="compositionally biased region" description="Basic residues" evidence="1">
    <location>
        <begin position="114"/>
        <end position="127"/>
    </location>
</feature>
<reference evidence="3" key="1">
    <citation type="submission" date="2022-11" db="UniProtKB">
        <authorList>
            <consortium name="EnsemblMetazoa"/>
        </authorList>
    </citation>
    <scope>IDENTIFICATION</scope>
</reference>
<dbReference type="GeneID" id="119735919"/>
<dbReference type="InterPro" id="IPR036390">
    <property type="entry name" value="WH_DNA-bd_sf"/>
</dbReference>
<organism evidence="3 4">
    <name type="scientific">Patiria miniata</name>
    <name type="common">Bat star</name>
    <name type="synonym">Asterina miniata</name>
    <dbReference type="NCBI Taxonomy" id="46514"/>
    <lineage>
        <taxon>Eukaryota</taxon>
        <taxon>Metazoa</taxon>
        <taxon>Echinodermata</taxon>
        <taxon>Eleutherozoa</taxon>
        <taxon>Asterozoa</taxon>
        <taxon>Asteroidea</taxon>
        <taxon>Valvatacea</taxon>
        <taxon>Valvatida</taxon>
        <taxon>Asterinidae</taxon>
        <taxon>Patiria</taxon>
    </lineage>
</organism>
<dbReference type="Proteomes" id="UP000887568">
    <property type="component" value="Unplaced"/>
</dbReference>
<sequence length="271" mass="28683">MADSTVTESMNGKAEGTEAPKKARSARPSTLDKVVEALQACNDNPRKGTSVKAIKTWIDANYPDSTATHKTLLRKALETGMARQLIERPKKDNASKGVLMGFYRPTKPKPAPKAVKKANPKAKLLKKAKADAVANAERRSRSATPKGKKSKPVPRARARSVSATPRVSKSKKIRSRLSKSHSPLRTPKLIKPKAKATAAGRKKTATSPALAKTKTAAKTKKSPAKKAAKKSPAAKAASPGKTTAKKTTKAAKPAAKAAGKTTTKDGGKKKK</sequence>
<proteinExistence type="predicted"/>
<feature type="compositionally biased region" description="Basic and acidic residues" evidence="1">
    <location>
        <begin position="262"/>
        <end position="271"/>
    </location>
</feature>
<dbReference type="SMART" id="SM00526">
    <property type="entry name" value="H15"/>
    <property type="match status" value="1"/>
</dbReference>
<dbReference type="AlphaFoldDB" id="A0A914AQW8"/>
<dbReference type="GO" id="GO:0006334">
    <property type="term" value="P:nucleosome assembly"/>
    <property type="evidence" value="ECO:0007669"/>
    <property type="project" value="InterPro"/>
</dbReference>
<feature type="domain" description="H15" evidence="2">
    <location>
        <begin position="26"/>
        <end position="107"/>
    </location>
</feature>
<name>A0A914AQW8_PATMI</name>
<dbReference type="CDD" id="cd00073">
    <property type="entry name" value="H15"/>
    <property type="match status" value="1"/>
</dbReference>
<dbReference type="OrthoDB" id="1110759at2759"/>
<evidence type="ECO:0000256" key="1">
    <source>
        <dbReference type="SAM" id="MobiDB-lite"/>
    </source>
</evidence>
<dbReference type="SUPFAM" id="SSF46785">
    <property type="entry name" value="Winged helix' DNA-binding domain"/>
    <property type="match status" value="1"/>
</dbReference>
<dbReference type="PROSITE" id="PS51504">
    <property type="entry name" value="H15"/>
    <property type="match status" value="1"/>
</dbReference>
<feature type="compositionally biased region" description="Basic residues" evidence="1">
    <location>
        <begin position="188"/>
        <end position="204"/>
    </location>
</feature>
<feature type="compositionally biased region" description="Low complexity" evidence="1">
    <location>
        <begin position="250"/>
        <end position="261"/>
    </location>
</feature>